<dbReference type="Pfam" id="PF21181">
    <property type="entry name" value="SsfX3_N"/>
    <property type="match status" value="1"/>
</dbReference>
<dbReference type="EMBL" id="CP061169">
    <property type="protein sequence ID" value="QPZ38659.1"/>
    <property type="molecule type" value="Genomic_DNA"/>
</dbReference>
<evidence type="ECO:0000313" key="3">
    <source>
        <dbReference type="EMBL" id="QPZ38659.1"/>
    </source>
</evidence>
<reference evidence="3 4" key="1">
    <citation type="submission" date="2020-12" db="EMBL/GenBank/DDBJ databases">
        <title>Microbacterium sp. HY060.</title>
        <authorList>
            <person name="Zhou J."/>
        </authorList>
    </citation>
    <scope>NUCLEOTIDE SEQUENCE [LARGE SCALE GENOMIC DNA]</scope>
    <source>
        <strain evidence="3 4">HY60</strain>
    </source>
</reference>
<dbReference type="InterPro" id="IPR013830">
    <property type="entry name" value="SGNH_hydro"/>
</dbReference>
<dbReference type="InterPro" id="IPR036514">
    <property type="entry name" value="SGNH_hydro_sf"/>
</dbReference>
<keyword evidence="4" id="KW-1185">Reference proteome</keyword>
<evidence type="ECO:0000259" key="1">
    <source>
        <dbReference type="Pfam" id="PF14606"/>
    </source>
</evidence>
<name>A0ABX6YJ86_9MICO</name>
<feature type="domain" description="SGNH hydrolase-type esterase" evidence="1">
    <location>
        <begin position="175"/>
        <end position="274"/>
    </location>
</feature>
<accession>A0ABX6YJ86</accession>
<dbReference type="SUPFAM" id="SSF52266">
    <property type="entry name" value="SGNH hydrolase"/>
    <property type="match status" value="1"/>
</dbReference>
<dbReference type="Pfam" id="PF14606">
    <property type="entry name" value="Lipase_GDSL_3"/>
    <property type="match status" value="1"/>
</dbReference>
<feature type="domain" description="SsfX3-like N-terminal" evidence="2">
    <location>
        <begin position="17"/>
        <end position="149"/>
    </location>
</feature>
<evidence type="ECO:0000259" key="2">
    <source>
        <dbReference type="Pfam" id="PF21181"/>
    </source>
</evidence>
<organism evidence="3 4">
    <name type="scientific">Paramicrobacterium chengjingii</name>
    <dbReference type="NCBI Taxonomy" id="2769067"/>
    <lineage>
        <taxon>Bacteria</taxon>
        <taxon>Bacillati</taxon>
        <taxon>Actinomycetota</taxon>
        <taxon>Actinomycetes</taxon>
        <taxon>Micrococcales</taxon>
        <taxon>Microbacteriaceae</taxon>
        <taxon>Paramicrobacterium</taxon>
    </lineage>
</organism>
<proteinExistence type="predicted"/>
<sequence length="383" mass="41144">MPTHDSLTTTITDQLVHGAHSLESTDNGLTVHRLPAWARRQAADPQIDMAESQPSGVRLVFTTAATSIELEAGAVRFGFRGVPARPHGIFDFVIDGDVTAQASLKNATVVTIDMQTGERSVEASPPDRIRFTSLPAGDKCVELWLPHNEAITLVALHTNAPVHPVADDRPVWLHHGSSISHGSNATRPTQIWPALVARSRDLNLVNLGFGGSALLDPFMARTIRDASADLISVKMGINLVNSDLMRLRAFGPAVHGFLDTIRDGHPETPLLVISPILCPIQEHTPGPGGFDPDALAHGELKFTALGDPADVAAGKLTLTVIREQLARIVAERAADDPHLHYLDGLELYGPGDADEHPLPDNLHPDAATHRLIGERFAAVAWPS</sequence>
<dbReference type="Gene3D" id="3.40.50.1110">
    <property type="entry name" value="SGNH hydrolase"/>
    <property type="match status" value="1"/>
</dbReference>
<dbReference type="Gene3D" id="2.60.120.260">
    <property type="entry name" value="Galactose-binding domain-like"/>
    <property type="match status" value="1"/>
</dbReference>
<protein>
    <submittedName>
        <fullName evidence="3">Lipase</fullName>
    </submittedName>
</protein>
<dbReference type="Proteomes" id="UP000662814">
    <property type="component" value="Chromosome"/>
</dbReference>
<dbReference type="InterPro" id="IPR048977">
    <property type="entry name" value="SsfX3-like_N"/>
</dbReference>
<evidence type="ECO:0000313" key="4">
    <source>
        <dbReference type="Proteomes" id="UP000662814"/>
    </source>
</evidence>
<gene>
    <name evidence="3" type="ORF">HCR76_00660</name>
</gene>
<dbReference type="RefSeq" id="WP_166985875.1">
    <property type="nucleotide sequence ID" value="NZ_CP061169.1"/>
</dbReference>